<dbReference type="RefSeq" id="WP_085421657.1">
    <property type="nucleotide sequence ID" value="NZ_FXAF01000006.1"/>
</dbReference>
<dbReference type="CDD" id="cd06233">
    <property type="entry name" value="M14-like"/>
    <property type="match status" value="1"/>
</dbReference>
<dbReference type="EMBL" id="FXAF01000006">
    <property type="protein sequence ID" value="SMF34650.1"/>
    <property type="molecule type" value="Genomic_DNA"/>
</dbReference>
<proteinExistence type="predicted"/>
<name>A0A1X7EIN4_9HYPH</name>
<reference evidence="2" key="1">
    <citation type="submission" date="2017-04" db="EMBL/GenBank/DDBJ databases">
        <authorList>
            <person name="Varghese N."/>
            <person name="Submissions S."/>
        </authorList>
    </citation>
    <scope>NUCLEOTIDE SEQUENCE [LARGE SCALE GENOMIC DNA]</scope>
    <source>
        <strain evidence="2">B4P</strain>
    </source>
</reference>
<evidence type="ECO:0008006" key="3">
    <source>
        <dbReference type="Google" id="ProtNLM"/>
    </source>
</evidence>
<dbReference type="Pfam" id="PF10994">
    <property type="entry name" value="DUF2817"/>
    <property type="match status" value="1"/>
</dbReference>
<dbReference type="SUPFAM" id="SSF53187">
    <property type="entry name" value="Zn-dependent exopeptidases"/>
    <property type="match status" value="1"/>
</dbReference>
<evidence type="ECO:0000313" key="1">
    <source>
        <dbReference type="EMBL" id="SMF34650.1"/>
    </source>
</evidence>
<dbReference type="AlphaFoldDB" id="A0A1X7EIN4"/>
<protein>
    <recommendedName>
        <fullName evidence="3">DUF2817 domain-containing protein</fullName>
    </recommendedName>
</protein>
<accession>A0A1X7EIN4</accession>
<organism evidence="1 2">
    <name type="scientific">Xaviernesmea oryzae</name>
    <dbReference type="NCBI Taxonomy" id="464029"/>
    <lineage>
        <taxon>Bacteria</taxon>
        <taxon>Pseudomonadati</taxon>
        <taxon>Pseudomonadota</taxon>
        <taxon>Alphaproteobacteria</taxon>
        <taxon>Hyphomicrobiales</taxon>
        <taxon>Rhizobiaceae</taxon>
        <taxon>Rhizobium/Agrobacterium group</taxon>
        <taxon>Xaviernesmea</taxon>
    </lineage>
</organism>
<gene>
    <name evidence="1" type="ORF">SAMN02982989_1340</name>
</gene>
<sequence length="364" mass="39729">MDVDACFSDDYKGARALFRERAAAAGGKLSLYENPNSGPYGEALATDCAWFGPEDAAKVMVLVSATHGVEGFCGSGAQMDWMATGRAGPDQPDTAVLLVHAINPYGFTWLRRTTEEGVDLNRNCIPFENGLPANEGYSELADAFLPRTRDEATLRAAKEALEAYRTKHGAKAFSVARSSGQYTHPEGYFYGGTGPTWALQTINKICDDFRLPERKSVAVIDYHTGLGSFGYGEPIVGHSPGTSGQARCRAWYGTSLGEPMLGKSSSVVIAGLTQYAWARKIGDEKLTFIALEYGTFDPETGAEALRDEHWLHAYGKVDWSSEETLKIKNALKRFYHPGTQDWKELVLMRSRQVIAQTLGGLASL</sequence>
<dbReference type="OrthoDB" id="4014363at2"/>
<dbReference type="Proteomes" id="UP000192903">
    <property type="component" value="Unassembled WGS sequence"/>
</dbReference>
<dbReference type="STRING" id="464029.SAMN02982989_1340"/>
<evidence type="ECO:0000313" key="2">
    <source>
        <dbReference type="Proteomes" id="UP000192903"/>
    </source>
</evidence>
<dbReference type="Gene3D" id="3.40.630.10">
    <property type="entry name" value="Zn peptidases"/>
    <property type="match status" value="1"/>
</dbReference>
<keyword evidence="2" id="KW-1185">Reference proteome</keyword>
<dbReference type="InterPro" id="IPR021259">
    <property type="entry name" value="DUF2817"/>
</dbReference>